<evidence type="ECO:0000259" key="5">
    <source>
        <dbReference type="PROSITE" id="PS51635"/>
    </source>
</evidence>
<dbReference type="RefSeq" id="WP_012798551.1">
    <property type="nucleotide sequence ID" value="NC_013165.1"/>
</dbReference>
<feature type="domain" description="PNPLA" evidence="5">
    <location>
        <begin position="27"/>
        <end position="192"/>
    </location>
</feature>
<dbReference type="InterPro" id="IPR050301">
    <property type="entry name" value="NTE"/>
</dbReference>
<dbReference type="EMBL" id="CP001684">
    <property type="protein sequence ID" value="ACV22449.1"/>
    <property type="molecule type" value="Genomic_DNA"/>
</dbReference>
<dbReference type="KEGG" id="shi:Shel_14290"/>
<dbReference type="GO" id="GO:0016787">
    <property type="term" value="F:hydrolase activity"/>
    <property type="evidence" value="ECO:0007669"/>
    <property type="project" value="UniProtKB-UniRule"/>
</dbReference>
<dbReference type="Gene3D" id="3.40.1090.10">
    <property type="entry name" value="Cytosolic phospholipase A2 catalytic domain"/>
    <property type="match status" value="2"/>
</dbReference>
<keyword evidence="7" id="KW-1185">Reference proteome</keyword>
<dbReference type="PANTHER" id="PTHR14226">
    <property type="entry name" value="NEUROPATHY TARGET ESTERASE/SWISS CHEESE D.MELANOGASTER"/>
    <property type="match status" value="1"/>
</dbReference>
<evidence type="ECO:0000256" key="2">
    <source>
        <dbReference type="ARBA" id="ARBA00022963"/>
    </source>
</evidence>
<feature type="short sequence motif" description="DGA/G" evidence="4">
    <location>
        <begin position="179"/>
        <end position="181"/>
    </location>
</feature>
<name>C7N6B4_SLAHD</name>
<dbReference type="PANTHER" id="PTHR14226:SF25">
    <property type="entry name" value="PHOSPHOESTERASE"/>
    <property type="match status" value="1"/>
</dbReference>
<proteinExistence type="predicted"/>
<evidence type="ECO:0000256" key="4">
    <source>
        <dbReference type="PROSITE-ProRule" id="PRU01161"/>
    </source>
</evidence>
<dbReference type="Proteomes" id="UP000002026">
    <property type="component" value="Chromosome"/>
</dbReference>
<dbReference type="eggNOG" id="COG4667">
    <property type="taxonomic scope" value="Bacteria"/>
</dbReference>
<dbReference type="PROSITE" id="PS51635">
    <property type="entry name" value="PNPLA"/>
    <property type="match status" value="1"/>
</dbReference>
<gene>
    <name evidence="6" type="ordered locus">Shel_14290</name>
</gene>
<dbReference type="InterPro" id="IPR016035">
    <property type="entry name" value="Acyl_Trfase/lysoPLipase"/>
</dbReference>
<dbReference type="AlphaFoldDB" id="C7N6B4"/>
<evidence type="ECO:0000256" key="3">
    <source>
        <dbReference type="ARBA" id="ARBA00023098"/>
    </source>
</evidence>
<comment type="caution">
    <text evidence="4">Lacks conserved residue(s) required for the propagation of feature annotation.</text>
</comment>
<feature type="active site" description="Nucleophile" evidence="4">
    <location>
        <position position="60"/>
    </location>
</feature>
<dbReference type="Pfam" id="PF19890">
    <property type="entry name" value="DUF6363"/>
    <property type="match status" value="1"/>
</dbReference>
<evidence type="ECO:0000313" key="7">
    <source>
        <dbReference type="Proteomes" id="UP000002026"/>
    </source>
</evidence>
<dbReference type="Pfam" id="PF01734">
    <property type="entry name" value="Patatin"/>
    <property type="match status" value="1"/>
</dbReference>
<sequence>MKLIDTDSVQLNEKAAYVGKPTVNANLVLEGGAMRCMFTAGVLDYFMDNDLWCETVIGVSAGALSGYNYVAGEVGRTCYLNMKYCNDPQYLSMRNFALTGNAIREDYMFDEIPNNLDPLNYSHFDESPMKLITVASNIELGEADYHVMENGRDTRYLLASASIPLVSQIIELDGKKLLDGGSCDSVPVTYSRLLGNTDKHIVVLTHHADFVKRPNRVMPLANRVYSDYPLFVERLEYRHYEYNRLYRMIRRLHDEGVIFAIFPPEPVEVANMEKDPAKLFALYEQGYAHAAEQWDALSAYLAR</sequence>
<dbReference type="SUPFAM" id="SSF52151">
    <property type="entry name" value="FabD/lysophospholipase-like"/>
    <property type="match status" value="1"/>
</dbReference>
<keyword evidence="3 4" id="KW-0443">Lipid metabolism</keyword>
<dbReference type="InterPro" id="IPR002641">
    <property type="entry name" value="PNPLA_dom"/>
</dbReference>
<accession>C7N6B4</accession>
<dbReference type="InterPro" id="IPR045943">
    <property type="entry name" value="DUF6363"/>
</dbReference>
<feature type="active site" description="Proton acceptor" evidence="4">
    <location>
        <position position="179"/>
    </location>
</feature>
<dbReference type="GO" id="GO:0016042">
    <property type="term" value="P:lipid catabolic process"/>
    <property type="evidence" value="ECO:0007669"/>
    <property type="project" value="UniProtKB-UniRule"/>
</dbReference>
<dbReference type="HOGENOM" id="CLU_048271_1_0_11"/>
<feature type="short sequence motif" description="GXSXG" evidence="4">
    <location>
        <begin position="58"/>
        <end position="62"/>
    </location>
</feature>
<evidence type="ECO:0000256" key="1">
    <source>
        <dbReference type="ARBA" id="ARBA00022801"/>
    </source>
</evidence>
<organism evidence="6 7">
    <name type="scientific">Slackia heliotrinireducens (strain ATCC 29202 / DSM 20476 / NCTC 11029 / RHS 1)</name>
    <name type="common">Peptococcus heliotrinreducens</name>
    <dbReference type="NCBI Taxonomy" id="471855"/>
    <lineage>
        <taxon>Bacteria</taxon>
        <taxon>Bacillati</taxon>
        <taxon>Actinomycetota</taxon>
        <taxon>Coriobacteriia</taxon>
        <taxon>Eggerthellales</taxon>
        <taxon>Eggerthellaceae</taxon>
        <taxon>Slackia</taxon>
    </lineage>
</organism>
<keyword evidence="1 4" id="KW-0378">Hydrolase</keyword>
<evidence type="ECO:0000313" key="6">
    <source>
        <dbReference type="EMBL" id="ACV22449.1"/>
    </source>
</evidence>
<reference evidence="6 7" key="1">
    <citation type="journal article" date="2009" name="Stand. Genomic Sci.">
        <title>Complete genome sequence of Slackia heliotrinireducens type strain (RHS 1).</title>
        <authorList>
            <person name="Pukall R."/>
            <person name="Lapidus A."/>
            <person name="Nolan M."/>
            <person name="Copeland A."/>
            <person name="Glavina Del Rio T."/>
            <person name="Lucas S."/>
            <person name="Chen F."/>
            <person name="Tice H."/>
            <person name="Cheng J.F."/>
            <person name="Chertkov O."/>
            <person name="Bruce D."/>
            <person name="Goodwin L."/>
            <person name="Kuske C."/>
            <person name="Brettin T."/>
            <person name="Detter J.C."/>
            <person name="Han C."/>
            <person name="Pitluck S."/>
            <person name="Pati A."/>
            <person name="Mavrommatis K."/>
            <person name="Ivanova N."/>
            <person name="Ovchinnikova G."/>
            <person name="Chen A."/>
            <person name="Palaniappan K."/>
            <person name="Schneider S."/>
            <person name="Rohde M."/>
            <person name="Chain P."/>
            <person name="D'haeseleer P."/>
            <person name="Goker M."/>
            <person name="Bristow J."/>
            <person name="Eisen J.A."/>
            <person name="Markowitz V."/>
            <person name="Kyrpides N.C."/>
            <person name="Klenk H.P."/>
            <person name="Hugenholtz P."/>
        </authorList>
    </citation>
    <scope>NUCLEOTIDE SEQUENCE [LARGE SCALE GENOMIC DNA]</scope>
    <source>
        <strain evidence="7">ATCC 29202 / DSM 20476 / NCTC 11029 / RHS 1</strain>
    </source>
</reference>
<dbReference type="InterPro" id="IPR037483">
    <property type="entry name" value="YjjU-like"/>
</dbReference>
<dbReference type="CDD" id="cd07208">
    <property type="entry name" value="Pat_hypo_Ecoli_yjju_like"/>
    <property type="match status" value="1"/>
</dbReference>
<keyword evidence="2 4" id="KW-0442">Lipid degradation</keyword>
<protein>
    <submittedName>
        <fullName evidence="6">Predicted esterase of the alpha-beta hydrolase superfamily</fullName>
    </submittedName>
</protein>